<evidence type="ECO:0000313" key="2">
    <source>
        <dbReference type="Proteomes" id="UP001324380"/>
    </source>
</evidence>
<accession>A0ABZ0TMM9</accession>
<dbReference type="Gene3D" id="1.20.120.450">
    <property type="entry name" value="dinb family like domain"/>
    <property type="match status" value="1"/>
</dbReference>
<dbReference type="EMBL" id="CP139558">
    <property type="protein sequence ID" value="WPU94333.1"/>
    <property type="molecule type" value="Genomic_DNA"/>
</dbReference>
<protein>
    <submittedName>
        <fullName evidence="1">DinB family protein</fullName>
    </submittedName>
</protein>
<organism evidence="1 2">
    <name type="scientific">Mucilaginibacter sabulilitoris</name>
    <dbReference type="NCBI Taxonomy" id="1173583"/>
    <lineage>
        <taxon>Bacteria</taxon>
        <taxon>Pseudomonadati</taxon>
        <taxon>Bacteroidota</taxon>
        <taxon>Sphingobacteriia</taxon>
        <taxon>Sphingobacteriales</taxon>
        <taxon>Sphingobacteriaceae</taxon>
        <taxon>Mucilaginibacter</taxon>
    </lineage>
</organism>
<proteinExistence type="predicted"/>
<reference evidence="1 2" key="1">
    <citation type="submission" date="2023-11" db="EMBL/GenBank/DDBJ databases">
        <title>Analysis of the Genomes of Mucilaginibacter gossypii cycad 4 and M. sabulilitoris SNA2: microbes with the potential for plant growth promotion.</title>
        <authorList>
            <person name="Hirsch A.M."/>
            <person name="Humm E."/>
            <person name="Rubbi M."/>
            <person name="Del Vecchio G."/>
            <person name="Ha S.M."/>
            <person name="Pellegrini M."/>
            <person name="Gunsalus R.P."/>
        </authorList>
    </citation>
    <scope>NUCLEOTIDE SEQUENCE [LARGE SCALE GENOMIC DNA]</scope>
    <source>
        <strain evidence="1 2">SNA2</strain>
    </source>
</reference>
<evidence type="ECO:0000313" key="1">
    <source>
        <dbReference type="EMBL" id="WPU94333.1"/>
    </source>
</evidence>
<dbReference type="Proteomes" id="UP001324380">
    <property type="component" value="Chromosome"/>
</dbReference>
<sequence length="164" mass="19161">METKTASRRTEGLLTLFDMQTTFFARAIEGISAEDTYNRLNTKANHIAWLTGSLVQQRYNMTTETRPELKQTGDELFKDNKGIQDDAKYPTSAEYLKDWEKISPVAREVLLNMDDEKLDSEIDMGFMKMTYYELLSFTIYREASIIGQLALWRRLLNYPALRYD</sequence>
<dbReference type="RefSeq" id="WP_321563456.1">
    <property type="nucleotide sequence ID" value="NZ_CP139558.1"/>
</dbReference>
<gene>
    <name evidence="1" type="ORF">SNE25_02200</name>
</gene>
<dbReference type="InterPro" id="IPR034660">
    <property type="entry name" value="DinB/YfiT-like"/>
</dbReference>
<name>A0ABZ0TMM9_9SPHI</name>
<keyword evidence="2" id="KW-1185">Reference proteome</keyword>
<dbReference type="SUPFAM" id="SSF109854">
    <property type="entry name" value="DinB/YfiT-like putative metalloenzymes"/>
    <property type="match status" value="1"/>
</dbReference>